<feature type="transmembrane region" description="Helical" evidence="1">
    <location>
        <begin position="177"/>
        <end position="194"/>
    </location>
</feature>
<dbReference type="RefSeq" id="WP_088521561.1">
    <property type="nucleotide sequence ID" value="NZ_FYDG01000009.1"/>
</dbReference>
<proteinExistence type="predicted"/>
<accession>A0A212RZ24</accession>
<evidence type="ECO:0000313" key="3">
    <source>
        <dbReference type="Proteomes" id="UP000198418"/>
    </source>
</evidence>
<organism evidence="2 3">
    <name type="scientific">Rhodoblastus acidophilus</name>
    <name type="common">Rhodopseudomonas acidophila</name>
    <dbReference type="NCBI Taxonomy" id="1074"/>
    <lineage>
        <taxon>Bacteria</taxon>
        <taxon>Pseudomonadati</taxon>
        <taxon>Pseudomonadota</taxon>
        <taxon>Alphaproteobacteria</taxon>
        <taxon>Hyphomicrobiales</taxon>
        <taxon>Rhodoblastaceae</taxon>
        <taxon>Rhodoblastus</taxon>
    </lineage>
</organism>
<keyword evidence="3" id="KW-1185">Reference proteome</keyword>
<feature type="transmembrane region" description="Helical" evidence="1">
    <location>
        <begin position="44"/>
        <end position="66"/>
    </location>
</feature>
<feature type="transmembrane region" description="Helical" evidence="1">
    <location>
        <begin position="150"/>
        <end position="170"/>
    </location>
</feature>
<evidence type="ECO:0000313" key="2">
    <source>
        <dbReference type="EMBL" id="SNB77895.1"/>
    </source>
</evidence>
<dbReference type="InterPro" id="IPR011672">
    <property type="entry name" value="DUF1614"/>
</dbReference>
<keyword evidence="1" id="KW-1133">Transmembrane helix</keyword>
<dbReference type="Proteomes" id="UP000198418">
    <property type="component" value="Unassembled WGS sequence"/>
</dbReference>
<feature type="transmembrane region" description="Helical" evidence="1">
    <location>
        <begin position="206"/>
        <end position="232"/>
    </location>
</feature>
<dbReference type="AlphaFoldDB" id="A0A212RZ24"/>
<feature type="transmembrane region" description="Helical" evidence="1">
    <location>
        <begin position="13"/>
        <end position="32"/>
    </location>
</feature>
<sequence length="238" mass="24773">MGAHWDQTQYLPLAWPFLALLALALALLLILVQVRILRYAYMRLGVSSGWALVLLAASLIGSSINIPIAELAGGDFVAPGEVSYFGMRYVVPEVFSEPSVILAVNVGGALIPTLLSLYVMTKRALWVRALIATAVVAAICHMLAEPVRGVGIALPTFVPPIAAALVAAIVSWEELAPLAYIAGSLGVLIGADLLNLDLLPTLGAPVASIGGAGTFDGIFVTGLLAVLLASIAQRPQRG</sequence>
<keyword evidence="1" id="KW-0472">Membrane</keyword>
<reference evidence="3" key="1">
    <citation type="submission" date="2017-06" db="EMBL/GenBank/DDBJ databases">
        <authorList>
            <person name="Varghese N."/>
            <person name="Submissions S."/>
        </authorList>
    </citation>
    <scope>NUCLEOTIDE SEQUENCE [LARGE SCALE GENOMIC DNA]</scope>
    <source>
        <strain evidence="3">DSM 137</strain>
    </source>
</reference>
<dbReference type="OrthoDB" id="9782559at2"/>
<feature type="transmembrane region" description="Helical" evidence="1">
    <location>
        <begin position="99"/>
        <end position="118"/>
    </location>
</feature>
<name>A0A212RZ24_RHOAC</name>
<feature type="transmembrane region" description="Helical" evidence="1">
    <location>
        <begin position="125"/>
        <end position="144"/>
    </location>
</feature>
<keyword evidence="1" id="KW-0812">Transmembrane</keyword>
<protein>
    <submittedName>
        <fullName evidence="2">Uncharacterized membrane protein</fullName>
    </submittedName>
</protein>
<dbReference type="EMBL" id="FYDG01000009">
    <property type="protein sequence ID" value="SNB77895.1"/>
    <property type="molecule type" value="Genomic_DNA"/>
</dbReference>
<dbReference type="Pfam" id="PF07758">
    <property type="entry name" value="DUF1614"/>
    <property type="match status" value="1"/>
</dbReference>
<gene>
    <name evidence="2" type="ORF">SAMN06265338_10916</name>
</gene>
<evidence type="ECO:0000256" key="1">
    <source>
        <dbReference type="SAM" id="Phobius"/>
    </source>
</evidence>